<accession>A0AAD4D117</accession>
<sequence length="418" mass="46330">EIRVFKDDGGRKYENCVVQTIDDSTTVTQVREYWDILPATDREFHDAASFVENVCLPPPQADSTAAALSAEQIGMYHPEVPQNEQHIRPEFYGALAAAPTEAAPRSALEGATMIGSGNGTVVYQLKDRPHVGVLVVPSQMFGVEDDELEQIYNNLVTLRTNGVTSLIIDLQGNGGGFVLFASRLVQMFFPNKNVLDTSLPSNLRTNPAVQQLANVGYNHTWAGIYSSVQFYDYVDKSIYTNDDLYSKPIPSTRYGHTAEYSEMTTYLPHILSQPGDLSVFPWTDQPDRIRILTDGRCGSSCSQSAFYFTKFKGVKSYAIGGFPGETLSLSAFPGGIVSELDVVYKSFEKAKITNPFKAPLPYDAGIRFTSLEVFLPGRDIALDFDGAQYASDFRLDYTSENARHRAVMWNEVAAHAWQ</sequence>
<feature type="non-terminal residue" evidence="2">
    <location>
        <position position="418"/>
    </location>
</feature>
<dbReference type="GO" id="GO:0008236">
    <property type="term" value="F:serine-type peptidase activity"/>
    <property type="evidence" value="ECO:0007669"/>
    <property type="project" value="InterPro"/>
</dbReference>
<dbReference type="InterPro" id="IPR029045">
    <property type="entry name" value="ClpP/crotonase-like_dom_sf"/>
</dbReference>
<evidence type="ECO:0000313" key="3">
    <source>
        <dbReference type="Proteomes" id="UP001194580"/>
    </source>
</evidence>
<dbReference type="SUPFAM" id="SSF52096">
    <property type="entry name" value="ClpP/crotonase"/>
    <property type="match status" value="1"/>
</dbReference>
<dbReference type="AlphaFoldDB" id="A0AAD4D117"/>
<dbReference type="GO" id="GO:0006508">
    <property type="term" value="P:proteolysis"/>
    <property type="evidence" value="ECO:0007669"/>
    <property type="project" value="InterPro"/>
</dbReference>
<name>A0AAD4D117_9FUNG</name>
<dbReference type="InterPro" id="IPR052766">
    <property type="entry name" value="S41A_metabolite_peptidase"/>
</dbReference>
<dbReference type="Proteomes" id="UP001194580">
    <property type="component" value="Unassembled WGS sequence"/>
</dbReference>
<dbReference type="PANTHER" id="PTHR37049:SF4">
    <property type="entry name" value="RHODANESE DOMAIN-CONTAINING PROTEIN"/>
    <property type="match status" value="1"/>
</dbReference>
<proteinExistence type="predicted"/>
<keyword evidence="3" id="KW-1185">Reference proteome</keyword>
<dbReference type="PANTHER" id="PTHR37049">
    <property type="entry name" value="PEPTIDASE S41 FAMILY PROTEIN"/>
    <property type="match status" value="1"/>
</dbReference>
<dbReference type="EMBL" id="JAAAIL010002961">
    <property type="protein sequence ID" value="KAG0253350.1"/>
    <property type="molecule type" value="Genomic_DNA"/>
</dbReference>
<protein>
    <recommendedName>
        <fullName evidence="1">Tail specific protease domain-containing protein</fullName>
    </recommendedName>
</protein>
<gene>
    <name evidence="2" type="ORF">BGZ95_006355</name>
</gene>
<feature type="domain" description="Tail specific protease" evidence="1">
    <location>
        <begin position="132"/>
        <end position="197"/>
    </location>
</feature>
<evidence type="ECO:0000313" key="2">
    <source>
        <dbReference type="EMBL" id="KAG0253350.1"/>
    </source>
</evidence>
<dbReference type="Pfam" id="PF03572">
    <property type="entry name" value="Peptidase_S41"/>
    <property type="match status" value="1"/>
</dbReference>
<comment type="caution">
    <text evidence="2">The sequence shown here is derived from an EMBL/GenBank/DDBJ whole genome shotgun (WGS) entry which is preliminary data.</text>
</comment>
<dbReference type="Gene3D" id="3.90.226.10">
    <property type="entry name" value="2-enoyl-CoA Hydratase, Chain A, domain 1"/>
    <property type="match status" value="1"/>
</dbReference>
<organism evidence="2 3">
    <name type="scientific">Linnemannia exigua</name>
    <dbReference type="NCBI Taxonomy" id="604196"/>
    <lineage>
        <taxon>Eukaryota</taxon>
        <taxon>Fungi</taxon>
        <taxon>Fungi incertae sedis</taxon>
        <taxon>Mucoromycota</taxon>
        <taxon>Mortierellomycotina</taxon>
        <taxon>Mortierellomycetes</taxon>
        <taxon>Mortierellales</taxon>
        <taxon>Mortierellaceae</taxon>
        <taxon>Linnemannia</taxon>
    </lineage>
</organism>
<evidence type="ECO:0000259" key="1">
    <source>
        <dbReference type="Pfam" id="PF03572"/>
    </source>
</evidence>
<reference evidence="2" key="1">
    <citation type="journal article" date="2020" name="Fungal Divers.">
        <title>Resolving the Mortierellaceae phylogeny through synthesis of multi-gene phylogenetics and phylogenomics.</title>
        <authorList>
            <person name="Vandepol N."/>
            <person name="Liber J."/>
            <person name="Desiro A."/>
            <person name="Na H."/>
            <person name="Kennedy M."/>
            <person name="Barry K."/>
            <person name="Grigoriev I.V."/>
            <person name="Miller A.N."/>
            <person name="O'Donnell K."/>
            <person name="Stajich J.E."/>
            <person name="Bonito G."/>
        </authorList>
    </citation>
    <scope>NUCLEOTIDE SEQUENCE</scope>
    <source>
        <strain evidence="2">NRRL 28262</strain>
    </source>
</reference>
<dbReference type="InterPro" id="IPR005151">
    <property type="entry name" value="Tail-specific_protease"/>
</dbReference>